<dbReference type="AlphaFoldDB" id="A0A8H7R6X3"/>
<evidence type="ECO:0000313" key="3">
    <source>
        <dbReference type="Proteomes" id="UP000650833"/>
    </source>
</evidence>
<feature type="region of interest" description="Disordered" evidence="1">
    <location>
        <begin position="1"/>
        <end position="47"/>
    </location>
</feature>
<sequence>MPIGNAYERKKGRENARKYQEKKNNEDKMKKASKKNPPRTYNKGKAKETIETAENTVLPKFEWSMNTCGLSNNISFSDYLLELLTEENGRLLLMYKRIKVDNKLLDVTGSGALREIIRRIRKLGGEGITENAVRSKIRRIEEKFRAVSKYEHETGRGNNEYGLTVQEQMEQSCPKFNELSSILGDRNKDAARPYNTDQGSKALVPYHTHKTHKISFSTEEESTLVSEPTPVSSPPVVTDRPSTSSSRAHKGKKRAIDDVLLDTDPGRPSQVAKIGETYVKGSLEILEKESKARVMIEHIERSGKENGLCYADIQKNVREAVDSIYSTHN</sequence>
<feature type="compositionally biased region" description="Low complexity" evidence="1">
    <location>
        <begin position="223"/>
        <end position="246"/>
    </location>
</feature>
<dbReference type="Proteomes" id="UP000650833">
    <property type="component" value="Unassembled WGS sequence"/>
</dbReference>
<protein>
    <submittedName>
        <fullName evidence="2">Uncharacterized protein</fullName>
    </submittedName>
</protein>
<dbReference type="PANTHER" id="PTHR33324:SF2">
    <property type="entry name" value="MYB_SANT-LIKE DNA-BINDING DOMAIN-CONTAINING PROTEIN"/>
    <property type="match status" value="1"/>
</dbReference>
<feature type="compositionally biased region" description="Basic and acidic residues" evidence="1">
    <location>
        <begin position="7"/>
        <end position="30"/>
    </location>
</feature>
<reference evidence="2" key="1">
    <citation type="submission" date="2020-12" db="EMBL/GenBank/DDBJ databases">
        <title>Metabolic potential, ecology and presence of endohyphal bacteria is reflected in genomic diversity of Mucoromycotina.</title>
        <authorList>
            <person name="Muszewska A."/>
            <person name="Okrasinska A."/>
            <person name="Steczkiewicz K."/>
            <person name="Drgas O."/>
            <person name="Orlowska M."/>
            <person name="Perlinska-Lenart U."/>
            <person name="Aleksandrzak-Piekarczyk T."/>
            <person name="Szatraj K."/>
            <person name="Zielenkiewicz U."/>
            <person name="Pilsyk S."/>
            <person name="Malc E."/>
            <person name="Mieczkowski P."/>
            <person name="Kruszewska J.S."/>
            <person name="Biernat P."/>
            <person name="Pawlowska J."/>
        </authorList>
    </citation>
    <scope>NUCLEOTIDE SEQUENCE</scope>
    <source>
        <strain evidence="2">CBS 226.32</strain>
    </source>
</reference>
<gene>
    <name evidence="2" type="ORF">INT46_009504</name>
</gene>
<evidence type="ECO:0000313" key="2">
    <source>
        <dbReference type="EMBL" id="KAG2204241.1"/>
    </source>
</evidence>
<evidence type="ECO:0000256" key="1">
    <source>
        <dbReference type="SAM" id="MobiDB-lite"/>
    </source>
</evidence>
<proteinExistence type="predicted"/>
<accession>A0A8H7R6X3</accession>
<dbReference type="EMBL" id="JAEPRC010000203">
    <property type="protein sequence ID" value="KAG2204241.1"/>
    <property type="molecule type" value="Genomic_DNA"/>
</dbReference>
<organism evidence="2 3">
    <name type="scientific">Mucor plumbeus</name>
    <dbReference type="NCBI Taxonomy" id="97098"/>
    <lineage>
        <taxon>Eukaryota</taxon>
        <taxon>Fungi</taxon>
        <taxon>Fungi incertae sedis</taxon>
        <taxon>Mucoromycota</taxon>
        <taxon>Mucoromycotina</taxon>
        <taxon>Mucoromycetes</taxon>
        <taxon>Mucorales</taxon>
        <taxon>Mucorineae</taxon>
        <taxon>Mucoraceae</taxon>
        <taxon>Mucor</taxon>
    </lineage>
</organism>
<feature type="region of interest" description="Disordered" evidence="1">
    <location>
        <begin position="215"/>
        <end position="253"/>
    </location>
</feature>
<dbReference type="OrthoDB" id="2285888at2759"/>
<keyword evidence="3" id="KW-1185">Reference proteome</keyword>
<name>A0A8H7R6X3_9FUNG</name>
<comment type="caution">
    <text evidence="2">The sequence shown here is derived from an EMBL/GenBank/DDBJ whole genome shotgun (WGS) entry which is preliminary data.</text>
</comment>
<dbReference type="PANTHER" id="PTHR33324">
    <property type="entry name" value="EXPRESSED PROTEIN"/>
    <property type="match status" value="1"/>
</dbReference>